<dbReference type="HOGENOM" id="CLU_731012_0_0_10"/>
<evidence type="ECO:0000256" key="1">
    <source>
        <dbReference type="SAM" id="SignalP"/>
    </source>
</evidence>
<gene>
    <name evidence="2" type="ORF">PI23P_09985</name>
</gene>
<dbReference type="OrthoDB" id="738440at2"/>
<evidence type="ECO:0008006" key="4">
    <source>
        <dbReference type="Google" id="ProtNLM"/>
    </source>
</evidence>
<dbReference type="eggNOG" id="ENOG5030IQG">
    <property type="taxonomic scope" value="Bacteria"/>
</dbReference>
<dbReference type="InterPro" id="IPR011044">
    <property type="entry name" value="Quino_amine_DH_bsu"/>
</dbReference>
<dbReference type="SUPFAM" id="SSF50969">
    <property type="entry name" value="YVTN repeat-like/Quinoprotein amine dehydrogenase"/>
    <property type="match status" value="1"/>
</dbReference>
<dbReference type="EMBL" id="AAOG01000002">
    <property type="protein sequence ID" value="EAR12949.1"/>
    <property type="molecule type" value="Genomic_DNA"/>
</dbReference>
<dbReference type="PROSITE" id="PS51257">
    <property type="entry name" value="PROKAR_LIPOPROTEIN"/>
    <property type="match status" value="1"/>
</dbReference>
<dbReference type="RefSeq" id="WP_004570617.1">
    <property type="nucleotide sequence ID" value="NZ_CH724148.1"/>
</dbReference>
<reference evidence="2 3" key="1">
    <citation type="submission" date="2006-02" db="EMBL/GenBank/DDBJ databases">
        <authorList>
            <person name="Murray A."/>
            <person name="Staley J."/>
            <person name="Ferriera S."/>
            <person name="Johnson J."/>
            <person name="Kravitz S."/>
            <person name="Halpern A."/>
            <person name="Remington K."/>
            <person name="Beeson K."/>
            <person name="Tran B."/>
            <person name="Rogers Y.-H."/>
            <person name="Friedman R."/>
            <person name="Venter J.C."/>
        </authorList>
    </citation>
    <scope>NUCLEOTIDE SEQUENCE [LARGE SCALE GENOMIC DNA]</scope>
    <source>
        <strain evidence="2 3">23-P</strain>
    </source>
</reference>
<dbReference type="AlphaFoldDB" id="A4C0K6"/>
<protein>
    <recommendedName>
        <fullName evidence="4">Lipoprotein</fullName>
    </recommendedName>
</protein>
<dbReference type="STRING" id="313594.PI23P_09985"/>
<evidence type="ECO:0000313" key="3">
    <source>
        <dbReference type="Proteomes" id="UP000003053"/>
    </source>
</evidence>
<accession>A4C0K6</accession>
<keyword evidence="1" id="KW-0732">Signal</keyword>
<proteinExistence type="predicted"/>
<dbReference type="Proteomes" id="UP000003053">
    <property type="component" value="Unassembled WGS sequence"/>
</dbReference>
<organism evidence="2 3">
    <name type="scientific">Polaribacter irgensii 23-P</name>
    <dbReference type="NCBI Taxonomy" id="313594"/>
    <lineage>
        <taxon>Bacteria</taxon>
        <taxon>Pseudomonadati</taxon>
        <taxon>Bacteroidota</taxon>
        <taxon>Flavobacteriia</taxon>
        <taxon>Flavobacteriales</taxon>
        <taxon>Flavobacteriaceae</taxon>
    </lineage>
</organism>
<feature type="signal peptide" evidence="1">
    <location>
        <begin position="1"/>
        <end position="20"/>
    </location>
</feature>
<keyword evidence="3" id="KW-1185">Reference proteome</keyword>
<sequence length="402" mass="44121">MKIKVCKLGLIFTLICSVLACNNNDDTITDIDPIDATNNYKYLLALSLPTTDLYPFHVLEEIESGTASIYKAQEIPDLPYNLVVNGKDGYVYLNSETKLTKYEIDDTGVFSEIASMQNTGISGGPVSAFLPDNKMIVSTGARSAAGASAIYQIIDLETMTEDSTGSIVLPSEDTDLTSPSLYIYKDNKLFVPYFKAGAKWAPYDTASIAIYNIETLELEKVITTDKAAGLGFSVVSSHAITENGDLYITSSNTNYWVGNESIPSGIVKINAGESEFDDYFFDLSAKFNGNHTGGMVYAGNNKAIVQVFRSDLITKYADYQGGYVIEYHSIDLTTKETTKLDIPISKYPRNMMQSLGDGRVAIIGNTETEGNNVYIYDETTRTVTKGLEYNGTEMISAFLLFK</sequence>
<feature type="chain" id="PRO_5002666850" description="Lipoprotein" evidence="1">
    <location>
        <begin position="21"/>
        <end position="402"/>
    </location>
</feature>
<comment type="caution">
    <text evidence="2">The sequence shown here is derived from an EMBL/GenBank/DDBJ whole genome shotgun (WGS) entry which is preliminary data.</text>
</comment>
<name>A4C0K6_9FLAO</name>
<evidence type="ECO:0000313" key="2">
    <source>
        <dbReference type="EMBL" id="EAR12949.1"/>
    </source>
</evidence>